<keyword evidence="1" id="KW-1133">Transmembrane helix</keyword>
<dbReference type="Proteomes" id="UP000237000">
    <property type="component" value="Unassembled WGS sequence"/>
</dbReference>
<accession>A0A2P5FWZ0</accession>
<keyword evidence="1" id="KW-0812">Transmembrane</keyword>
<dbReference type="AlphaFoldDB" id="A0A2P5FWZ0"/>
<proteinExistence type="predicted"/>
<keyword evidence="3" id="KW-1185">Reference proteome</keyword>
<reference evidence="3" key="1">
    <citation type="submission" date="2016-06" db="EMBL/GenBank/DDBJ databases">
        <title>Parallel loss of symbiosis genes in relatives of nitrogen-fixing non-legume Parasponia.</title>
        <authorList>
            <person name="Van Velzen R."/>
            <person name="Holmer R."/>
            <person name="Bu F."/>
            <person name="Rutten L."/>
            <person name="Van Zeijl A."/>
            <person name="Liu W."/>
            <person name="Santuari L."/>
            <person name="Cao Q."/>
            <person name="Sharma T."/>
            <person name="Shen D."/>
            <person name="Roswanjaya Y."/>
            <person name="Wardhani T."/>
            <person name="Kalhor M.S."/>
            <person name="Jansen J."/>
            <person name="Van den Hoogen J."/>
            <person name="Gungor B."/>
            <person name="Hartog M."/>
            <person name="Hontelez J."/>
            <person name="Verver J."/>
            <person name="Yang W.-C."/>
            <person name="Schijlen E."/>
            <person name="Repin R."/>
            <person name="Schilthuizen M."/>
            <person name="Schranz E."/>
            <person name="Heidstra R."/>
            <person name="Miyata K."/>
            <person name="Fedorova E."/>
            <person name="Kohlen W."/>
            <person name="Bisseling T."/>
            <person name="Smit S."/>
            <person name="Geurts R."/>
        </authorList>
    </citation>
    <scope>NUCLEOTIDE SEQUENCE [LARGE SCALE GENOMIC DNA]</scope>
    <source>
        <strain evidence="3">cv. RG33-2</strain>
    </source>
</reference>
<sequence length="112" mass="12351">MLLLKLLVELLLLLLLVITILPSTLWLAVVVIATTLLRFVVVVSTFAIINLHVLELISEMVLVLVVVLVRLWSTPKLCMLTRFGLLDNNGGVSSTRDGHFPLVCVYVDGENA</sequence>
<evidence type="ECO:0000313" key="2">
    <source>
        <dbReference type="EMBL" id="POO02277.1"/>
    </source>
</evidence>
<evidence type="ECO:0008006" key="4">
    <source>
        <dbReference type="Google" id="ProtNLM"/>
    </source>
</evidence>
<feature type="transmembrane region" description="Helical" evidence="1">
    <location>
        <begin position="39"/>
        <end position="72"/>
    </location>
</feature>
<dbReference type="OrthoDB" id="10617783at2759"/>
<evidence type="ECO:0000256" key="1">
    <source>
        <dbReference type="SAM" id="Phobius"/>
    </source>
</evidence>
<dbReference type="EMBL" id="JXTC01000005">
    <property type="protein sequence ID" value="POO02277.1"/>
    <property type="molecule type" value="Genomic_DNA"/>
</dbReference>
<keyword evidence="1" id="KW-0472">Membrane</keyword>
<name>A0A2P5FWZ0_TREOI</name>
<comment type="caution">
    <text evidence="2">The sequence shown here is derived from an EMBL/GenBank/DDBJ whole genome shotgun (WGS) entry which is preliminary data.</text>
</comment>
<feature type="transmembrane region" description="Helical" evidence="1">
    <location>
        <begin position="12"/>
        <end position="33"/>
    </location>
</feature>
<protein>
    <recommendedName>
        <fullName evidence="4">Transmembrane protein</fullName>
    </recommendedName>
</protein>
<organism evidence="2 3">
    <name type="scientific">Trema orientale</name>
    <name type="common">Charcoal tree</name>
    <name type="synonym">Celtis orientalis</name>
    <dbReference type="NCBI Taxonomy" id="63057"/>
    <lineage>
        <taxon>Eukaryota</taxon>
        <taxon>Viridiplantae</taxon>
        <taxon>Streptophyta</taxon>
        <taxon>Embryophyta</taxon>
        <taxon>Tracheophyta</taxon>
        <taxon>Spermatophyta</taxon>
        <taxon>Magnoliopsida</taxon>
        <taxon>eudicotyledons</taxon>
        <taxon>Gunneridae</taxon>
        <taxon>Pentapetalae</taxon>
        <taxon>rosids</taxon>
        <taxon>fabids</taxon>
        <taxon>Rosales</taxon>
        <taxon>Cannabaceae</taxon>
        <taxon>Trema</taxon>
    </lineage>
</organism>
<evidence type="ECO:0000313" key="3">
    <source>
        <dbReference type="Proteomes" id="UP000237000"/>
    </source>
</evidence>
<dbReference type="InParanoid" id="A0A2P5FWZ0"/>
<gene>
    <name evidence="2" type="ORF">TorRG33x02_020610</name>
</gene>